<keyword evidence="4" id="KW-0813">Transport</keyword>
<keyword evidence="17" id="KW-0739">Sodium transport</keyword>
<dbReference type="InterPro" id="IPR039983">
    <property type="entry name" value="CYP46A1"/>
</dbReference>
<evidence type="ECO:0000256" key="16">
    <source>
        <dbReference type="ARBA" id="ARBA00023136"/>
    </source>
</evidence>
<feature type="domain" description="Sodium/calcium exchanger membrane region" evidence="20">
    <location>
        <begin position="30"/>
        <end position="173"/>
    </location>
</feature>
<dbReference type="GO" id="GO:0015293">
    <property type="term" value="F:symporter activity"/>
    <property type="evidence" value="ECO:0007669"/>
    <property type="project" value="UniProtKB-KW"/>
</dbReference>
<dbReference type="Proteomes" id="UP000663879">
    <property type="component" value="Unassembled WGS sequence"/>
</dbReference>
<dbReference type="FunFam" id="1.20.1420.30:FF:000009">
    <property type="entry name" value="sodium/potassium/calcium exchanger 5 isoform X2"/>
    <property type="match status" value="1"/>
</dbReference>
<evidence type="ECO:0000256" key="5">
    <source>
        <dbReference type="ARBA" id="ARBA00022449"/>
    </source>
</evidence>
<keyword evidence="12" id="KW-0630">Potassium</keyword>
<accession>A0A814CEF1</accession>
<feature type="transmembrane region" description="Helical" evidence="19">
    <location>
        <begin position="427"/>
        <end position="447"/>
    </location>
</feature>
<dbReference type="OrthoDB" id="1470350at2759"/>
<feature type="binding site" description="axial binding residue" evidence="18">
    <location>
        <position position="870"/>
    </location>
    <ligand>
        <name>heme</name>
        <dbReference type="ChEBI" id="CHEBI:30413"/>
    </ligand>
    <ligandPart>
        <name>Fe</name>
        <dbReference type="ChEBI" id="CHEBI:18248"/>
    </ligandPart>
</feature>
<evidence type="ECO:0000256" key="13">
    <source>
        <dbReference type="ARBA" id="ARBA00022989"/>
    </source>
</evidence>
<dbReference type="NCBIfam" id="TIGR00367">
    <property type="entry name" value="calcium/sodium antiporter"/>
    <property type="match status" value="1"/>
</dbReference>
<comment type="similarity">
    <text evidence="2">Belongs to the Ca(2+):cation antiporter (CaCA) (TC 2.A.19) family. SLC24A subfamily.</text>
</comment>
<dbReference type="InterPro" id="IPR017972">
    <property type="entry name" value="Cyt_P450_CS"/>
</dbReference>
<dbReference type="PROSITE" id="PS00086">
    <property type="entry name" value="CYTOCHROME_P450"/>
    <property type="match status" value="1"/>
</dbReference>
<dbReference type="GO" id="GO:0033781">
    <property type="term" value="F:cholesterol 24-hydroxylase activity"/>
    <property type="evidence" value="ECO:0007669"/>
    <property type="project" value="InterPro"/>
</dbReference>
<dbReference type="Pfam" id="PF01699">
    <property type="entry name" value="Na_Ca_ex"/>
    <property type="match status" value="2"/>
</dbReference>
<evidence type="ECO:0000256" key="18">
    <source>
        <dbReference type="PIRSR" id="PIRSR602401-1"/>
    </source>
</evidence>
<dbReference type="InterPro" id="IPR044880">
    <property type="entry name" value="NCX_ion-bd_dom_sf"/>
</dbReference>
<evidence type="ECO:0000256" key="14">
    <source>
        <dbReference type="ARBA" id="ARBA00023053"/>
    </source>
</evidence>
<dbReference type="GO" id="GO:0005506">
    <property type="term" value="F:iron ion binding"/>
    <property type="evidence" value="ECO:0007669"/>
    <property type="project" value="InterPro"/>
</dbReference>
<evidence type="ECO:0000256" key="8">
    <source>
        <dbReference type="ARBA" id="ARBA00022692"/>
    </source>
</evidence>
<keyword evidence="22" id="KW-1185">Reference proteome</keyword>
<dbReference type="PANTHER" id="PTHR24293">
    <property type="entry name" value="CYTOCHROME P450 FAMILY 46 SUBFAMILY A"/>
    <property type="match status" value="1"/>
</dbReference>
<feature type="domain" description="Sodium/calcium exchanger membrane region" evidence="20">
    <location>
        <begin position="267"/>
        <end position="416"/>
    </location>
</feature>
<sequence>MIFFTKKKYFFFGSGTDTPSIRDKCSLIIHSLVIVYLLAAVSIICDDFFVESLNRLSSDLKLKEDVAGATFMAAGTSAPELFTSLIGVIFAKSDIGTGTIVGSAIFNVLFIIAICALAAKSVLKIDFYPITRDCLAYGICVVSLVVVLFDGKIYWYESVFLLVLYGFYILIMYYNNSIEQWAKEKVKRMKTRENQVVQMPLNEKIEELEENVNIITQEDEDKIFHPFKMPEPLLPRFNWILLFPINFLFFITIPNAKKESCAKFPYYFITFIISTIYIGLITYCVVWMVVIMAFSLNIPDTVAGLTVLAAGTSLPEVVSSIIITRKGKGEMAISNSIGSNVFDVLICLGLPWFIEGVILKSFTPVRVYSGGIVYSAIVLFSSIVILLACFVGNRWRLNKKFGILIILIWIVVTFITCLFEYDVFGKFSLPTWIVILILLFFIVYKTYKIYVIRKKYGHIPGPKTNGLLGFYLGNLDEALKYLKGGKILADMMLDLSKKHGSVFKFQILDKIVVFTINQNAVKEVLITENFPKIPEIYNQVGFPYNERYLGNGLLSNTDSESWKKRRNLFNNGFHRNILMNSIEEFNTKVDSLLVRLRLLSDGCTKITLFKEINHMALDVIASIAFGMNTNSINDPKNELNHYVYESLKGFYRQTFEPFIIYNPLEWKFLYNYKQIIRKLRDLGRKQILKRILNLQNGNYVADDILTNLLKNHVDEKFNVDNMVDDFLTFFVAGQETTANTLAFCMLELGRNPHVVKKLREEVDSVLGSKSYISYEDVAKLTYTNCVYKETLRMWPPIPEIARISDKEIEINGLKIPPKTWIQVSTYVSGRYEEYFEEPEKFLPERFLFNAENTRIKNYTYFPFSLGARNCIGQNFAQLVGKIFIAKFVQNFDMTLDWSQNLGVIQEATLRPADGTQCYLLPRKN</sequence>
<comment type="caution">
    <text evidence="21">The sequence shown here is derived from an EMBL/GenBank/DDBJ whole genome shotgun (WGS) entry which is preliminary data.</text>
</comment>
<feature type="transmembrane region" description="Helical" evidence="19">
    <location>
        <begin position="27"/>
        <end position="49"/>
    </location>
</feature>
<dbReference type="InterPro" id="IPR001128">
    <property type="entry name" value="Cyt_P450"/>
</dbReference>
<evidence type="ECO:0000256" key="3">
    <source>
        <dbReference type="ARBA" id="ARBA00010617"/>
    </source>
</evidence>
<name>A0A814CEF1_9BILA</name>
<feature type="transmembrane region" description="Helical" evidence="19">
    <location>
        <begin position="302"/>
        <end position="324"/>
    </location>
</feature>
<dbReference type="InterPro" id="IPR004481">
    <property type="entry name" value="K/Na/Ca-exchanger"/>
</dbReference>
<organism evidence="21 22">
    <name type="scientific">Brachionus calyciflorus</name>
    <dbReference type="NCBI Taxonomy" id="104777"/>
    <lineage>
        <taxon>Eukaryota</taxon>
        <taxon>Metazoa</taxon>
        <taxon>Spiralia</taxon>
        <taxon>Gnathifera</taxon>
        <taxon>Rotifera</taxon>
        <taxon>Eurotatoria</taxon>
        <taxon>Monogononta</taxon>
        <taxon>Pseudotrocha</taxon>
        <taxon>Ploima</taxon>
        <taxon>Brachionidae</taxon>
        <taxon>Brachionus</taxon>
    </lineage>
</organism>
<evidence type="ECO:0000256" key="2">
    <source>
        <dbReference type="ARBA" id="ARBA00005364"/>
    </source>
</evidence>
<keyword evidence="13 19" id="KW-1133">Transmembrane helix</keyword>
<keyword evidence="11" id="KW-0769">Symport</keyword>
<keyword evidence="7" id="KW-0109">Calcium transport</keyword>
<feature type="transmembrane region" description="Helical" evidence="19">
    <location>
        <begin position="401"/>
        <end position="421"/>
    </location>
</feature>
<evidence type="ECO:0000259" key="20">
    <source>
        <dbReference type="Pfam" id="PF01699"/>
    </source>
</evidence>
<dbReference type="FunFam" id="1.20.1420.30:FF:000004">
    <property type="entry name" value="Sodium/potassium/calcium exchanger 2 isoform 1"/>
    <property type="match status" value="1"/>
</dbReference>
<dbReference type="PRINTS" id="PR00463">
    <property type="entry name" value="EP450I"/>
</dbReference>
<dbReference type="GO" id="GO:0020037">
    <property type="term" value="F:heme binding"/>
    <property type="evidence" value="ECO:0007669"/>
    <property type="project" value="InterPro"/>
</dbReference>
<feature type="transmembrane region" description="Helical" evidence="19">
    <location>
        <begin position="103"/>
        <end position="123"/>
    </location>
</feature>
<reference evidence="21" key="1">
    <citation type="submission" date="2021-02" db="EMBL/GenBank/DDBJ databases">
        <authorList>
            <person name="Nowell W R."/>
        </authorList>
    </citation>
    <scope>NUCLEOTIDE SEQUENCE</scope>
    <source>
        <strain evidence="21">Ploen Becks lab</strain>
    </source>
</reference>
<feature type="transmembrane region" description="Helical" evidence="19">
    <location>
        <begin position="154"/>
        <end position="174"/>
    </location>
</feature>
<keyword evidence="14" id="KW-0915">Sodium</keyword>
<evidence type="ECO:0000256" key="12">
    <source>
        <dbReference type="ARBA" id="ARBA00022958"/>
    </source>
</evidence>
<evidence type="ECO:0000256" key="11">
    <source>
        <dbReference type="ARBA" id="ARBA00022847"/>
    </source>
</evidence>
<protein>
    <recommendedName>
        <fullName evidence="20">Sodium/calcium exchanger membrane region domain-containing protein</fullName>
    </recommendedName>
</protein>
<dbReference type="GO" id="GO:0015297">
    <property type="term" value="F:antiporter activity"/>
    <property type="evidence" value="ECO:0007669"/>
    <property type="project" value="UniProtKB-KW"/>
</dbReference>
<dbReference type="GO" id="GO:0006813">
    <property type="term" value="P:potassium ion transport"/>
    <property type="evidence" value="ECO:0007669"/>
    <property type="project" value="UniProtKB-KW"/>
</dbReference>
<proteinExistence type="inferred from homology"/>
<evidence type="ECO:0000313" key="21">
    <source>
        <dbReference type="EMBL" id="CAF0940355.1"/>
    </source>
</evidence>
<comment type="similarity">
    <text evidence="3">Belongs to the cytochrome P450 family.</text>
</comment>
<dbReference type="Pfam" id="PF00067">
    <property type="entry name" value="p450"/>
    <property type="match status" value="1"/>
</dbReference>
<dbReference type="SUPFAM" id="SSF48264">
    <property type="entry name" value="Cytochrome P450"/>
    <property type="match status" value="1"/>
</dbReference>
<dbReference type="InterPro" id="IPR004837">
    <property type="entry name" value="NaCa_Exmemb"/>
</dbReference>
<keyword evidence="9" id="KW-0732">Signal</keyword>
<dbReference type="Gene3D" id="1.20.1420.30">
    <property type="entry name" value="NCX, central ion-binding region"/>
    <property type="match status" value="2"/>
</dbReference>
<evidence type="ECO:0000256" key="17">
    <source>
        <dbReference type="ARBA" id="ARBA00023201"/>
    </source>
</evidence>
<gene>
    <name evidence="21" type="ORF">OXX778_LOCUS13394</name>
</gene>
<feature type="transmembrane region" description="Helical" evidence="19">
    <location>
        <begin position="266"/>
        <end position="296"/>
    </location>
</feature>
<keyword evidence="16 19" id="KW-0472">Membrane</keyword>
<keyword evidence="15" id="KW-0406">Ion transport</keyword>
<comment type="subcellular location">
    <subcellularLocation>
        <location evidence="1">Membrane</location>
        <topology evidence="1">Multi-pass membrane protein</topology>
    </subcellularLocation>
</comment>
<evidence type="ECO:0000256" key="19">
    <source>
        <dbReference type="SAM" id="Phobius"/>
    </source>
</evidence>
<feature type="transmembrane region" description="Helical" evidence="19">
    <location>
        <begin position="366"/>
        <end position="389"/>
    </location>
</feature>
<evidence type="ECO:0000256" key="7">
    <source>
        <dbReference type="ARBA" id="ARBA00022568"/>
    </source>
</evidence>
<dbReference type="GO" id="GO:0006707">
    <property type="term" value="P:cholesterol catabolic process"/>
    <property type="evidence" value="ECO:0007669"/>
    <property type="project" value="InterPro"/>
</dbReference>
<feature type="transmembrane region" description="Helical" evidence="19">
    <location>
        <begin position="336"/>
        <end position="354"/>
    </location>
</feature>
<feature type="transmembrane region" description="Helical" evidence="19">
    <location>
        <begin position="69"/>
        <end position="91"/>
    </location>
</feature>
<dbReference type="PANTHER" id="PTHR24293:SF0">
    <property type="entry name" value="CYP46A1 PROTEIN-RELATED"/>
    <property type="match status" value="1"/>
</dbReference>
<keyword evidence="18" id="KW-0349">Heme</keyword>
<keyword evidence="18" id="KW-0479">Metal-binding</keyword>
<dbReference type="GO" id="GO:0006816">
    <property type="term" value="P:calcium ion transport"/>
    <property type="evidence" value="ECO:0007669"/>
    <property type="project" value="UniProtKB-KW"/>
</dbReference>
<dbReference type="GO" id="GO:0006814">
    <property type="term" value="P:sodium ion transport"/>
    <property type="evidence" value="ECO:0007669"/>
    <property type="project" value="UniProtKB-KW"/>
</dbReference>
<dbReference type="GO" id="GO:0016020">
    <property type="term" value="C:membrane"/>
    <property type="evidence" value="ECO:0007669"/>
    <property type="project" value="UniProtKB-SubCell"/>
</dbReference>
<evidence type="ECO:0000256" key="15">
    <source>
        <dbReference type="ARBA" id="ARBA00023065"/>
    </source>
</evidence>
<keyword evidence="6" id="KW-0633">Potassium transport</keyword>
<evidence type="ECO:0000256" key="9">
    <source>
        <dbReference type="ARBA" id="ARBA00022729"/>
    </source>
</evidence>
<evidence type="ECO:0000256" key="1">
    <source>
        <dbReference type="ARBA" id="ARBA00004141"/>
    </source>
</evidence>
<comment type="cofactor">
    <cofactor evidence="18">
        <name>heme</name>
        <dbReference type="ChEBI" id="CHEBI:30413"/>
    </cofactor>
</comment>
<evidence type="ECO:0000256" key="10">
    <source>
        <dbReference type="ARBA" id="ARBA00022837"/>
    </source>
</evidence>
<keyword evidence="18" id="KW-0408">Iron</keyword>
<dbReference type="PRINTS" id="PR00385">
    <property type="entry name" value="P450"/>
</dbReference>
<feature type="transmembrane region" description="Helical" evidence="19">
    <location>
        <begin position="237"/>
        <end position="254"/>
    </location>
</feature>
<keyword evidence="10" id="KW-0106">Calcium</keyword>
<evidence type="ECO:0000256" key="4">
    <source>
        <dbReference type="ARBA" id="ARBA00022448"/>
    </source>
</evidence>
<evidence type="ECO:0000256" key="6">
    <source>
        <dbReference type="ARBA" id="ARBA00022538"/>
    </source>
</evidence>
<dbReference type="Gene3D" id="1.10.630.10">
    <property type="entry name" value="Cytochrome P450"/>
    <property type="match status" value="1"/>
</dbReference>
<dbReference type="AlphaFoldDB" id="A0A814CEF1"/>
<keyword evidence="8 19" id="KW-0812">Transmembrane</keyword>
<evidence type="ECO:0000313" key="22">
    <source>
        <dbReference type="Proteomes" id="UP000663879"/>
    </source>
</evidence>
<dbReference type="EMBL" id="CAJNOC010002563">
    <property type="protein sequence ID" value="CAF0940355.1"/>
    <property type="molecule type" value="Genomic_DNA"/>
</dbReference>
<keyword evidence="5" id="KW-0050">Antiport</keyword>
<dbReference type="InterPro" id="IPR002401">
    <property type="entry name" value="Cyt_P450_E_grp-I"/>
</dbReference>
<feature type="transmembrane region" description="Helical" evidence="19">
    <location>
        <begin position="129"/>
        <end position="149"/>
    </location>
</feature>
<dbReference type="InterPro" id="IPR036396">
    <property type="entry name" value="Cyt_P450_sf"/>
</dbReference>
<dbReference type="CDD" id="cd20613">
    <property type="entry name" value="CYP46A1-like"/>
    <property type="match status" value="1"/>
</dbReference>